<keyword evidence="8 14" id="KW-1133">Transmembrane helix</keyword>
<keyword evidence="17" id="KW-1185">Reference proteome</keyword>
<dbReference type="InterPro" id="IPR013783">
    <property type="entry name" value="Ig-like_fold"/>
</dbReference>
<feature type="transmembrane region" description="Helical" evidence="14">
    <location>
        <begin position="391"/>
        <end position="411"/>
    </location>
</feature>
<feature type="domain" description="Ig-like" evidence="15">
    <location>
        <begin position="272"/>
        <end position="373"/>
    </location>
</feature>
<evidence type="ECO:0000256" key="7">
    <source>
        <dbReference type="ARBA" id="ARBA00022889"/>
    </source>
</evidence>
<evidence type="ECO:0000256" key="11">
    <source>
        <dbReference type="ARBA" id="ARBA00023180"/>
    </source>
</evidence>
<comment type="caution">
    <text evidence="16">The sequence shown here is derived from an EMBL/GenBank/DDBJ whole genome shotgun (WGS) entry which is preliminary data.</text>
</comment>
<proteinExistence type="inferred from homology"/>
<keyword evidence="11" id="KW-0325">Glycoprotein</keyword>
<evidence type="ECO:0000256" key="9">
    <source>
        <dbReference type="ARBA" id="ARBA00023136"/>
    </source>
</evidence>
<comment type="subcellular location">
    <subcellularLocation>
        <location evidence="1">Membrane</location>
        <topology evidence="1">Single-pass type I membrane protein</topology>
    </subcellularLocation>
</comment>
<dbReference type="Gene3D" id="2.60.40.10">
    <property type="entry name" value="Immunoglobulins"/>
    <property type="match status" value="1"/>
</dbReference>
<dbReference type="Proteomes" id="UP001152622">
    <property type="component" value="Chromosome 5"/>
</dbReference>
<keyword evidence="4 14" id="KW-0812">Transmembrane</keyword>
<keyword evidence="10" id="KW-1015">Disulfide bond</keyword>
<dbReference type="GO" id="GO:0007155">
    <property type="term" value="P:cell adhesion"/>
    <property type="evidence" value="ECO:0007669"/>
    <property type="project" value="UniProtKB-KW"/>
</dbReference>
<keyword evidence="12" id="KW-0393">Immunoglobulin domain</keyword>
<sequence length="510" mass="57017">MTGAPTSRDSTTPVGKPLLGSSCISRSILILLPLTLLLPWVTASTLNCHKTCICASNIVSCSKMNLTKIPTSLPIYTAVLDASYNAITRLHAEWTTVELTKLHNLLLSHNGMYFISTEAFLYVTHVRYLDLSSNSLRQLDESMFEPLARLEVLLLYKNRISQIDRTAFSGLSKLQKLYLSQNQVSRFPLELVKEKTRLERLSLLDVSSNKVKILPIQELKALPAWIKNGLYFHDNPFACDCNLYNMLAHWHIRRFSSAIDFKDDYTCILPGPQKTMVAVFDLNRDYMNCSTVKAEDQETHLEQKLILNCDTRHRDMNKTWTIPGNVLVTPGSNHSAKVLSDGRLEIVSVQPEDSGIYTCFAMSAVLNETLYVTVKVHNFTLNGSNETLNTAYTTLVGCLASVILVLIYLYLTPCRCPGHSKAKSQQEDSIHSSVLSATPSHEDLGTKAGLSRHVAFIDPKDLQGQNGKLNPDAEEDLEYQERDSRRGRGQRKKSDAESISSVCSDTPIVV</sequence>
<dbReference type="InterPro" id="IPR032675">
    <property type="entry name" value="LRR_dom_sf"/>
</dbReference>
<dbReference type="InterPro" id="IPR003599">
    <property type="entry name" value="Ig_sub"/>
</dbReference>
<dbReference type="AlphaFoldDB" id="A0A9Q1FKI9"/>
<evidence type="ECO:0000256" key="3">
    <source>
        <dbReference type="ARBA" id="ARBA00022614"/>
    </source>
</evidence>
<dbReference type="OrthoDB" id="676979at2759"/>
<gene>
    <name evidence="16" type="ORF">SKAU_G00171800</name>
</gene>
<protein>
    <recommendedName>
        <fullName evidence="15">Ig-like domain-containing protein</fullName>
    </recommendedName>
</protein>
<evidence type="ECO:0000256" key="5">
    <source>
        <dbReference type="ARBA" id="ARBA00022729"/>
    </source>
</evidence>
<evidence type="ECO:0000256" key="12">
    <source>
        <dbReference type="ARBA" id="ARBA00023319"/>
    </source>
</evidence>
<dbReference type="SUPFAM" id="SSF48726">
    <property type="entry name" value="Immunoglobulin"/>
    <property type="match status" value="1"/>
</dbReference>
<keyword evidence="7" id="KW-0130">Cell adhesion</keyword>
<reference evidence="16" key="1">
    <citation type="journal article" date="2023" name="Science">
        <title>Genome structures resolve the early diversification of teleost fishes.</title>
        <authorList>
            <person name="Parey E."/>
            <person name="Louis A."/>
            <person name="Montfort J."/>
            <person name="Bouchez O."/>
            <person name="Roques C."/>
            <person name="Iampietro C."/>
            <person name="Lluch J."/>
            <person name="Castinel A."/>
            <person name="Donnadieu C."/>
            <person name="Desvignes T."/>
            <person name="Floi Bucao C."/>
            <person name="Jouanno E."/>
            <person name="Wen M."/>
            <person name="Mejri S."/>
            <person name="Dirks R."/>
            <person name="Jansen H."/>
            <person name="Henkel C."/>
            <person name="Chen W.J."/>
            <person name="Zahm M."/>
            <person name="Cabau C."/>
            <person name="Klopp C."/>
            <person name="Thompson A.W."/>
            <person name="Robinson-Rechavi M."/>
            <person name="Braasch I."/>
            <person name="Lecointre G."/>
            <person name="Bobe J."/>
            <person name="Postlethwait J.H."/>
            <person name="Berthelot C."/>
            <person name="Roest Crollius H."/>
            <person name="Guiguen Y."/>
        </authorList>
    </citation>
    <scope>NUCLEOTIDE SEQUENCE</scope>
    <source>
        <strain evidence="16">WJC10195</strain>
    </source>
</reference>
<keyword evidence="5" id="KW-0732">Signal</keyword>
<dbReference type="SMART" id="SM00369">
    <property type="entry name" value="LRR_TYP"/>
    <property type="match status" value="5"/>
</dbReference>
<dbReference type="InterPro" id="IPR013098">
    <property type="entry name" value="Ig_I-set"/>
</dbReference>
<keyword evidence="6" id="KW-0677">Repeat</keyword>
<evidence type="ECO:0000256" key="10">
    <source>
        <dbReference type="ARBA" id="ARBA00023157"/>
    </source>
</evidence>
<dbReference type="SMART" id="SM00409">
    <property type="entry name" value="IG"/>
    <property type="match status" value="1"/>
</dbReference>
<feature type="compositionally biased region" description="Basic and acidic residues" evidence="13">
    <location>
        <begin position="479"/>
        <end position="496"/>
    </location>
</feature>
<feature type="region of interest" description="Disordered" evidence="13">
    <location>
        <begin position="420"/>
        <end position="442"/>
    </location>
</feature>
<dbReference type="InterPro" id="IPR031283">
    <property type="entry name" value="AMIGO"/>
</dbReference>
<dbReference type="InterPro" id="IPR007110">
    <property type="entry name" value="Ig-like_dom"/>
</dbReference>
<evidence type="ECO:0000256" key="6">
    <source>
        <dbReference type="ARBA" id="ARBA00022737"/>
    </source>
</evidence>
<accession>A0A9Q1FKI9</accession>
<dbReference type="PROSITE" id="PS50835">
    <property type="entry name" value="IG_LIKE"/>
    <property type="match status" value="1"/>
</dbReference>
<keyword evidence="3" id="KW-0433">Leucine-rich repeat</keyword>
<evidence type="ECO:0000313" key="16">
    <source>
        <dbReference type="EMBL" id="KAJ8360655.1"/>
    </source>
</evidence>
<name>A0A9Q1FKI9_SYNKA</name>
<evidence type="ECO:0000256" key="4">
    <source>
        <dbReference type="ARBA" id="ARBA00022692"/>
    </source>
</evidence>
<dbReference type="PANTHER" id="PTHR24368:SF1">
    <property type="entry name" value="AMPHOTERIN-INDUCED PROTEIN 1"/>
    <property type="match status" value="1"/>
</dbReference>
<dbReference type="PANTHER" id="PTHR24368">
    <property type="entry name" value="AMPHOTERIN-INDUCED PROTEIN"/>
    <property type="match status" value="1"/>
</dbReference>
<dbReference type="EMBL" id="JAINUF010000005">
    <property type="protein sequence ID" value="KAJ8360655.1"/>
    <property type="molecule type" value="Genomic_DNA"/>
</dbReference>
<dbReference type="GO" id="GO:0007420">
    <property type="term" value="P:brain development"/>
    <property type="evidence" value="ECO:0007669"/>
    <property type="project" value="TreeGrafter"/>
</dbReference>
<dbReference type="InterPro" id="IPR001611">
    <property type="entry name" value="Leu-rich_rpt"/>
</dbReference>
<dbReference type="SUPFAM" id="SSF52058">
    <property type="entry name" value="L domain-like"/>
    <property type="match status" value="1"/>
</dbReference>
<keyword evidence="9 14" id="KW-0472">Membrane</keyword>
<evidence type="ECO:0000256" key="2">
    <source>
        <dbReference type="ARBA" id="ARBA00005670"/>
    </source>
</evidence>
<evidence type="ECO:0000256" key="13">
    <source>
        <dbReference type="SAM" id="MobiDB-lite"/>
    </source>
</evidence>
<dbReference type="Pfam" id="PF13855">
    <property type="entry name" value="LRR_8"/>
    <property type="match status" value="1"/>
</dbReference>
<dbReference type="Gene3D" id="3.80.10.10">
    <property type="entry name" value="Ribonuclease Inhibitor"/>
    <property type="match status" value="1"/>
</dbReference>
<dbReference type="SMART" id="SM00408">
    <property type="entry name" value="IGc2"/>
    <property type="match status" value="1"/>
</dbReference>
<dbReference type="InterPro" id="IPR003598">
    <property type="entry name" value="Ig_sub2"/>
</dbReference>
<evidence type="ECO:0000259" key="15">
    <source>
        <dbReference type="PROSITE" id="PS50835"/>
    </source>
</evidence>
<feature type="region of interest" description="Disordered" evidence="13">
    <location>
        <begin position="461"/>
        <end position="510"/>
    </location>
</feature>
<comment type="similarity">
    <text evidence="2">Belongs to the immunoglobulin superfamily. AMIGO family.</text>
</comment>
<dbReference type="InterPro" id="IPR036179">
    <property type="entry name" value="Ig-like_dom_sf"/>
</dbReference>
<evidence type="ECO:0000256" key="14">
    <source>
        <dbReference type="SAM" id="Phobius"/>
    </source>
</evidence>
<evidence type="ECO:0000256" key="8">
    <source>
        <dbReference type="ARBA" id="ARBA00022989"/>
    </source>
</evidence>
<organism evidence="16 17">
    <name type="scientific">Synaphobranchus kaupii</name>
    <name type="common">Kaup's arrowtooth eel</name>
    <dbReference type="NCBI Taxonomy" id="118154"/>
    <lineage>
        <taxon>Eukaryota</taxon>
        <taxon>Metazoa</taxon>
        <taxon>Chordata</taxon>
        <taxon>Craniata</taxon>
        <taxon>Vertebrata</taxon>
        <taxon>Euteleostomi</taxon>
        <taxon>Actinopterygii</taxon>
        <taxon>Neopterygii</taxon>
        <taxon>Teleostei</taxon>
        <taxon>Anguilliformes</taxon>
        <taxon>Synaphobranchidae</taxon>
        <taxon>Synaphobranchus</taxon>
    </lineage>
</organism>
<dbReference type="GO" id="GO:0016020">
    <property type="term" value="C:membrane"/>
    <property type="evidence" value="ECO:0007669"/>
    <property type="project" value="UniProtKB-SubCell"/>
</dbReference>
<evidence type="ECO:0000256" key="1">
    <source>
        <dbReference type="ARBA" id="ARBA00004479"/>
    </source>
</evidence>
<dbReference type="InterPro" id="IPR003591">
    <property type="entry name" value="Leu-rich_rpt_typical-subtyp"/>
</dbReference>
<dbReference type="Pfam" id="PF07679">
    <property type="entry name" value="I-set"/>
    <property type="match status" value="1"/>
</dbReference>
<evidence type="ECO:0000313" key="17">
    <source>
        <dbReference type="Proteomes" id="UP001152622"/>
    </source>
</evidence>